<dbReference type="Proteomes" id="UP000006798">
    <property type="component" value="Plasmid pBB1"/>
</dbReference>
<gene>
    <name evidence="1" type="ordered locus">CNE_BB1p13460</name>
</gene>
<sequence>MHWRPRIGHAHAVPVGGVPPELLTAHSEATGAAGIGMAPLRNDANVLTR</sequence>
<dbReference type="HOGENOM" id="CLU_3134715_0_0_4"/>
<geneLocation type="plasmid" evidence="1 2">
    <name>pBB1</name>
</geneLocation>
<name>F8GW56_CUPNN</name>
<proteinExistence type="predicted"/>
<evidence type="ECO:0000313" key="2">
    <source>
        <dbReference type="Proteomes" id="UP000006798"/>
    </source>
</evidence>
<dbReference type="EMBL" id="CP002879">
    <property type="protein sequence ID" value="AEI82745.1"/>
    <property type="molecule type" value="Genomic_DNA"/>
</dbReference>
<dbReference type="KEGG" id="cnc:CNE_BB1p13460"/>
<dbReference type="AlphaFoldDB" id="F8GW56"/>
<evidence type="ECO:0000313" key="1">
    <source>
        <dbReference type="EMBL" id="AEI82745.1"/>
    </source>
</evidence>
<organism evidence="1 2">
    <name type="scientific">Cupriavidus necator (strain ATCC 43291 / DSM 13513 / CCUG 52238 / LMG 8453 / N-1)</name>
    <name type="common">Ralstonia eutropha</name>
    <dbReference type="NCBI Taxonomy" id="1042878"/>
    <lineage>
        <taxon>Bacteria</taxon>
        <taxon>Pseudomonadati</taxon>
        <taxon>Pseudomonadota</taxon>
        <taxon>Betaproteobacteria</taxon>
        <taxon>Burkholderiales</taxon>
        <taxon>Burkholderiaceae</taxon>
        <taxon>Cupriavidus</taxon>
    </lineage>
</organism>
<keyword evidence="1" id="KW-0614">Plasmid</keyword>
<accession>F8GW56</accession>
<reference evidence="1 2" key="1">
    <citation type="journal article" date="2011" name="J. Bacteriol.">
        <title>Complete genome sequence of the type strain Cupriavidus necator N-1.</title>
        <authorList>
            <person name="Poehlein A."/>
            <person name="Kusian B."/>
            <person name="Friedrich B."/>
            <person name="Daniel R."/>
            <person name="Bowien B."/>
        </authorList>
    </citation>
    <scope>NUCLEOTIDE SEQUENCE [LARGE SCALE GENOMIC DNA]</scope>
    <source>
        <strain evidence="2">ATCC 43291 / DSM 13513 / CCUG 52238 / LMG 8453 / N-1</strain>
        <plasmid evidence="1 2">pBB1</plasmid>
    </source>
</reference>
<protein>
    <submittedName>
        <fullName evidence="1">Uncharacterized protein</fullName>
    </submittedName>
</protein>